<feature type="compositionally biased region" description="Basic and acidic residues" evidence="1">
    <location>
        <begin position="25"/>
        <end position="36"/>
    </location>
</feature>
<protein>
    <submittedName>
        <fullName evidence="2">Uncharacterized protein</fullName>
    </submittedName>
</protein>
<gene>
    <name evidence="2" type="ORF">FVR03_10055</name>
</gene>
<name>A0A5C8KAX7_9BACT</name>
<keyword evidence="3" id="KW-1185">Reference proteome</keyword>
<proteinExistence type="predicted"/>
<dbReference type="Proteomes" id="UP000321926">
    <property type="component" value="Unassembled WGS sequence"/>
</dbReference>
<comment type="caution">
    <text evidence="2">The sequence shown here is derived from an EMBL/GenBank/DDBJ whole genome shotgun (WGS) entry which is preliminary data.</text>
</comment>
<dbReference type="EMBL" id="VRTY01000031">
    <property type="protein sequence ID" value="TXK46954.1"/>
    <property type="molecule type" value="Genomic_DNA"/>
</dbReference>
<feature type="region of interest" description="Disordered" evidence="1">
    <location>
        <begin position="1"/>
        <end position="68"/>
    </location>
</feature>
<evidence type="ECO:0000313" key="3">
    <source>
        <dbReference type="Proteomes" id="UP000321926"/>
    </source>
</evidence>
<organism evidence="2 3">
    <name type="scientific">Pontibacter qinzhouensis</name>
    <dbReference type="NCBI Taxonomy" id="2603253"/>
    <lineage>
        <taxon>Bacteria</taxon>
        <taxon>Pseudomonadati</taxon>
        <taxon>Bacteroidota</taxon>
        <taxon>Cytophagia</taxon>
        <taxon>Cytophagales</taxon>
        <taxon>Hymenobacteraceae</taxon>
        <taxon>Pontibacter</taxon>
    </lineage>
</organism>
<dbReference type="AlphaFoldDB" id="A0A5C8KAX7"/>
<sequence length="123" mass="13130">MSQELIASALGIAGPAEQAASAEKQPPEQSDHKPEPPAEITPTESQSLEEEAAADSPAKNQKREGSLKLDATVADQLIKYPTDLDLLSRSREESERLIDGLCLHLRLAKNATHLPGARPAGTI</sequence>
<evidence type="ECO:0000313" key="2">
    <source>
        <dbReference type="EMBL" id="TXK46954.1"/>
    </source>
</evidence>
<accession>A0A5C8KAX7</accession>
<reference evidence="2 3" key="1">
    <citation type="submission" date="2019-08" db="EMBL/GenBank/DDBJ databases">
        <authorList>
            <person name="Shi S."/>
        </authorList>
    </citation>
    <scope>NUCLEOTIDE SEQUENCE [LARGE SCALE GENOMIC DNA]</scope>
    <source>
        <strain evidence="2 3">GY10130</strain>
    </source>
</reference>
<dbReference type="RefSeq" id="WP_147921618.1">
    <property type="nucleotide sequence ID" value="NZ_VRTY01000031.1"/>
</dbReference>
<evidence type="ECO:0000256" key="1">
    <source>
        <dbReference type="SAM" id="MobiDB-lite"/>
    </source>
</evidence>